<gene>
    <name evidence="1" type="ORF">MTR_0125s0040</name>
</gene>
<reference evidence="2" key="3">
    <citation type="submission" date="2015-06" db="UniProtKB">
        <authorList>
            <consortium name="EnsemblPlants"/>
        </authorList>
    </citation>
    <scope>IDENTIFICATION</scope>
    <source>
        <strain evidence="2">cv. Jemalong A17</strain>
    </source>
</reference>
<dbReference type="EMBL" id="KL402850">
    <property type="protein sequence ID" value="KEH16651.1"/>
    <property type="molecule type" value="Genomic_DNA"/>
</dbReference>
<reference evidence="1 3" key="1">
    <citation type="journal article" date="2011" name="Nature">
        <title>The Medicago genome provides insight into the evolution of rhizobial symbioses.</title>
        <authorList>
            <person name="Young N.D."/>
            <person name="Debelle F."/>
            <person name="Oldroyd G.E."/>
            <person name="Geurts R."/>
            <person name="Cannon S.B."/>
            <person name="Udvardi M.K."/>
            <person name="Benedito V.A."/>
            <person name="Mayer K.F."/>
            <person name="Gouzy J."/>
            <person name="Schoof H."/>
            <person name="Van de Peer Y."/>
            <person name="Proost S."/>
            <person name="Cook D.R."/>
            <person name="Meyers B.C."/>
            <person name="Spannagl M."/>
            <person name="Cheung F."/>
            <person name="De Mita S."/>
            <person name="Krishnakumar V."/>
            <person name="Gundlach H."/>
            <person name="Zhou S."/>
            <person name="Mudge J."/>
            <person name="Bharti A.K."/>
            <person name="Murray J.D."/>
            <person name="Naoumkina M.A."/>
            <person name="Rosen B."/>
            <person name="Silverstein K.A."/>
            <person name="Tang H."/>
            <person name="Rombauts S."/>
            <person name="Zhao P.X."/>
            <person name="Zhou P."/>
            <person name="Barbe V."/>
            <person name="Bardou P."/>
            <person name="Bechner M."/>
            <person name="Bellec A."/>
            <person name="Berger A."/>
            <person name="Berges H."/>
            <person name="Bidwell S."/>
            <person name="Bisseling T."/>
            <person name="Choisne N."/>
            <person name="Couloux A."/>
            <person name="Denny R."/>
            <person name="Deshpande S."/>
            <person name="Dai X."/>
            <person name="Doyle J.J."/>
            <person name="Dudez A.M."/>
            <person name="Farmer A.D."/>
            <person name="Fouteau S."/>
            <person name="Franken C."/>
            <person name="Gibelin C."/>
            <person name="Gish J."/>
            <person name="Goldstein S."/>
            <person name="Gonzalez A.J."/>
            <person name="Green P.J."/>
            <person name="Hallab A."/>
            <person name="Hartog M."/>
            <person name="Hua A."/>
            <person name="Humphray S.J."/>
            <person name="Jeong D.H."/>
            <person name="Jing Y."/>
            <person name="Jocker A."/>
            <person name="Kenton S.M."/>
            <person name="Kim D.J."/>
            <person name="Klee K."/>
            <person name="Lai H."/>
            <person name="Lang C."/>
            <person name="Lin S."/>
            <person name="Macmil S.L."/>
            <person name="Magdelenat G."/>
            <person name="Matthews L."/>
            <person name="McCorrison J."/>
            <person name="Monaghan E.L."/>
            <person name="Mun J.H."/>
            <person name="Najar F.Z."/>
            <person name="Nicholson C."/>
            <person name="Noirot C."/>
            <person name="O'Bleness M."/>
            <person name="Paule C.R."/>
            <person name="Poulain J."/>
            <person name="Prion F."/>
            <person name="Qin B."/>
            <person name="Qu C."/>
            <person name="Retzel E.F."/>
            <person name="Riddle C."/>
            <person name="Sallet E."/>
            <person name="Samain S."/>
            <person name="Samson N."/>
            <person name="Sanders I."/>
            <person name="Saurat O."/>
            <person name="Scarpelli C."/>
            <person name="Schiex T."/>
            <person name="Segurens B."/>
            <person name="Severin A.J."/>
            <person name="Sherrier D.J."/>
            <person name="Shi R."/>
            <person name="Sims S."/>
            <person name="Singer S.R."/>
            <person name="Sinharoy S."/>
            <person name="Sterck L."/>
            <person name="Viollet A."/>
            <person name="Wang B.B."/>
            <person name="Wang K."/>
            <person name="Wang M."/>
            <person name="Wang X."/>
            <person name="Warfsmann J."/>
            <person name="Weissenbach J."/>
            <person name="White D.D."/>
            <person name="White J.D."/>
            <person name="Wiley G.B."/>
            <person name="Wincker P."/>
            <person name="Xing Y."/>
            <person name="Yang L."/>
            <person name="Yao Z."/>
            <person name="Ying F."/>
            <person name="Zhai J."/>
            <person name="Zhou L."/>
            <person name="Zuber A."/>
            <person name="Denarie J."/>
            <person name="Dixon R.A."/>
            <person name="May G.D."/>
            <person name="Schwartz D.C."/>
            <person name="Rogers J."/>
            <person name="Quetier F."/>
            <person name="Town C.D."/>
            <person name="Roe B.A."/>
        </authorList>
    </citation>
    <scope>NUCLEOTIDE SEQUENCE [LARGE SCALE GENOMIC DNA]</scope>
    <source>
        <strain evidence="1">A17</strain>
        <strain evidence="2 3">cv. Jemalong A17</strain>
    </source>
</reference>
<organism evidence="1 3">
    <name type="scientific">Medicago truncatula</name>
    <name type="common">Barrel medic</name>
    <name type="synonym">Medicago tribuloides</name>
    <dbReference type="NCBI Taxonomy" id="3880"/>
    <lineage>
        <taxon>Eukaryota</taxon>
        <taxon>Viridiplantae</taxon>
        <taxon>Streptophyta</taxon>
        <taxon>Embryophyta</taxon>
        <taxon>Tracheophyta</taxon>
        <taxon>Spermatophyta</taxon>
        <taxon>Magnoliopsida</taxon>
        <taxon>eudicotyledons</taxon>
        <taxon>Gunneridae</taxon>
        <taxon>Pentapetalae</taxon>
        <taxon>rosids</taxon>
        <taxon>fabids</taxon>
        <taxon>Fabales</taxon>
        <taxon>Fabaceae</taxon>
        <taxon>Papilionoideae</taxon>
        <taxon>50 kb inversion clade</taxon>
        <taxon>NPAAA clade</taxon>
        <taxon>Hologalegina</taxon>
        <taxon>IRL clade</taxon>
        <taxon>Trifolieae</taxon>
        <taxon>Medicago</taxon>
    </lineage>
</organism>
<reference evidence="1 3" key="2">
    <citation type="journal article" date="2014" name="BMC Genomics">
        <title>An improved genome release (version Mt4.0) for the model legume Medicago truncatula.</title>
        <authorList>
            <person name="Tang H."/>
            <person name="Krishnakumar V."/>
            <person name="Bidwell S."/>
            <person name="Rosen B."/>
            <person name="Chan A."/>
            <person name="Zhou S."/>
            <person name="Gentzbittel L."/>
            <person name="Childs K.L."/>
            <person name="Yandell M."/>
            <person name="Gundlach H."/>
            <person name="Mayer K.F."/>
            <person name="Schwartz D.C."/>
            <person name="Town C.D."/>
        </authorList>
    </citation>
    <scope>GENOME REANNOTATION</scope>
    <source>
        <strain evidence="1">A17</strain>
        <strain evidence="2 3">cv. Jemalong A17</strain>
    </source>
</reference>
<name>A0A072THF8_MEDTR</name>
<evidence type="ECO:0000313" key="3">
    <source>
        <dbReference type="Proteomes" id="UP000002051"/>
    </source>
</evidence>
<keyword evidence="3" id="KW-1185">Reference proteome</keyword>
<proteinExistence type="predicted"/>
<dbReference type="Proteomes" id="UP000002051">
    <property type="component" value="Unassembled WGS sequence"/>
</dbReference>
<sequence length="52" mass="5878">MRSCSQFCLRRTWSKLERLLGCLTSCQLGIDLISHVPFIKGHLAMTLSIVTL</sequence>
<dbReference type="AlphaFoldDB" id="A0A072THF8"/>
<evidence type="ECO:0000313" key="2">
    <source>
        <dbReference type="EnsemblPlants" id="KEH16651"/>
    </source>
</evidence>
<evidence type="ECO:0000313" key="1">
    <source>
        <dbReference type="EMBL" id="KEH16651.1"/>
    </source>
</evidence>
<protein>
    <submittedName>
        <fullName evidence="1 2">Uncharacterized protein</fullName>
    </submittedName>
</protein>
<dbReference type="HOGENOM" id="CLU_3090340_0_0_1"/>
<dbReference type="EnsemblPlants" id="KEH16651">
    <property type="protein sequence ID" value="KEH16651"/>
    <property type="gene ID" value="MTR_0125s0040"/>
</dbReference>
<accession>A0A072THF8</accession>